<sequence length="260" mass="29190">NLDQLEGEGYTTVSEFLDLDTTRRIRDHMDSLLPPIVKSTDEGNGKQLRERWALRHPIPGTIMAEILANDDLLDLARQSLHTHELKLLEQVLIRSDPSQPPYGPLGWHVDFAFYPRQYEAVPRQTYFHMIHCLNTVLPGAAAFMIVPGSHHRTYGASAAMNTAEELTALKQNPVEIADIDVAKGIEVCPNEGDLLVFNPMAVHSGSGNAKDKPRYVYFSSFFDVSATELSQHLLDSGYHKGFPDSLRNHLSAEYLPLLDW</sequence>
<dbReference type="PANTHER" id="PTHR20883">
    <property type="entry name" value="PHYTANOYL-COA DIOXYGENASE DOMAIN CONTAINING 1"/>
    <property type="match status" value="1"/>
</dbReference>
<dbReference type="AlphaFoldDB" id="A0A382UA68"/>
<proteinExistence type="predicted"/>
<dbReference type="GO" id="GO:0016491">
    <property type="term" value="F:oxidoreductase activity"/>
    <property type="evidence" value="ECO:0007669"/>
    <property type="project" value="UniProtKB-ARBA"/>
</dbReference>
<dbReference type="Pfam" id="PF05721">
    <property type="entry name" value="PhyH"/>
    <property type="match status" value="1"/>
</dbReference>
<dbReference type="SUPFAM" id="SSF51197">
    <property type="entry name" value="Clavaminate synthase-like"/>
    <property type="match status" value="1"/>
</dbReference>
<dbReference type="EMBL" id="UINC01142521">
    <property type="protein sequence ID" value="SVD30897.1"/>
    <property type="molecule type" value="Genomic_DNA"/>
</dbReference>
<evidence type="ECO:0000313" key="1">
    <source>
        <dbReference type="EMBL" id="SVD30897.1"/>
    </source>
</evidence>
<dbReference type="InterPro" id="IPR008775">
    <property type="entry name" value="Phytyl_CoA_dOase-like"/>
</dbReference>
<organism evidence="1">
    <name type="scientific">marine metagenome</name>
    <dbReference type="NCBI Taxonomy" id="408172"/>
    <lineage>
        <taxon>unclassified sequences</taxon>
        <taxon>metagenomes</taxon>
        <taxon>ecological metagenomes</taxon>
    </lineage>
</organism>
<evidence type="ECO:0008006" key="2">
    <source>
        <dbReference type="Google" id="ProtNLM"/>
    </source>
</evidence>
<dbReference type="GO" id="GO:0046872">
    <property type="term" value="F:metal ion binding"/>
    <property type="evidence" value="ECO:0007669"/>
    <property type="project" value="UniProtKB-ARBA"/>
</dbReference>
<reference evidence="1" key="1">
    <citation type="submission" date="2018-05" db="EMBL/GenBank/DDBJ databases">
        <authorList>
            <person name="Lanie J.A."/>
            <person name="Ng W.-L."/>
            <person name="Kazmierczak K.M."/>
            <person name="Andrzejewski T.M."/>
            <person name="Davidsen T.M."/>
            <person name="Wayne K.J."/>
            <person name="Tettelin H."/>
            <person name="Glass J.I."/>
            <person name="Rusch D."/>
            <person name="Podicherti R."/>
            <person name="Tsui H.-C.T."/>
            <person name="Winkler M.E."/>
        </authorList>
    </citation>
    <scope>NUCLEOTIDE SEQUENCE</scope>
</reference>
<name>A0A382UA68_9ZZZZ</name>
<gene>
    <name evidence="1" type="ORF">METZ01_LOCUS383751</name>
</gene>
<dbReference type="Gene3D" id="2.60.120.620">
    <property type="entry name" value="q2cbj1_9rhob like domain"/>
    <property type="match status" value="1"/>
</dbReference>
<dbReference type="PANTHER" id="PTHR20883:SF48">
    <property type="entry name" value="ECTOINE DIOXYGENASE"/>
    <property type="match status" value="1"/>
</dbReference>
<feature type="non-terminal residue" evidence="1">
    <location>
        <position position="1"/>
    </location>
</feature>
<accession>A0A382UA68</accession>
<protein>
    <recommendedName>
        <fullName evidence="2">Phytanoyl-CoA dioxygenase</fullName>
    </recommendedName>
</protein>